<organism evidence="1 2">
    <name type="scientific">Sphagnurus paluster</name>
    <dbReference type="NCBI Taxonomy" id="117069"/>
    <lineage>
        <taxon>Eukaryota</taxon>
        <taxon>Fungi</taxon>
        <taxon>Dikarya</taxon>
        <taxon>Basidiomycota</taxon>
        <taxon>Agaricomycotina</taxon>
        <taxon>Agaricomycetes</taxon>
        <taxon>Agaricomycetidae</taxon>
        <taxon>Agaricales</taxon>
        <taxon>Tricholomatineae</taxon>
        <taxon>Lyophyllaceae</taxon>
        <taxon>Sphagnurus</taxon>
    </lineage>
</organism>
<dbReference type="InterPro" id="IPR011990">
    <property type="entry name" value="TPR-like_helical_dom_sf"/>
</dbReference>
<protein>
    <submittedName>
        <fullName evidence="1">Uncharacterized protein</fullName>
    </submittedName>
</protein>
<reference evidence="1" key="1">
    <citation type="submission" date="2021-02" db="EMBL/GenBank/DDBJ databases">
        <authorList>
            <person name="Nieuwenhuis M."/>
            <person name="Van De Peppel L.J.J."/>
        </authorList>
    </citation>
    <scope>NUCLEOTIDE SEQUENCE</scope>
    <source>
        <strain evidence="1">D49</strain>
    </source>
</reference>
<proteinExistence type="predicted"/>
<evidence type="ECO:0000313" key="1">
    <source>
        <dbReference type="EMBL" id="KAG5637353.1"/>
    </source>
</evidence>
<name>A0A9P7FW39_9AGAR</name>
<dbReference type="InterPro" id="IPR040201">
    <property type="entry name" value="Mrg3-like"/>
</dbReference>
<dbReference type="Proteomes" id="UP000717328">
    <property type="component" value="Unassembled WGS sequence"/>
</dbReference>
<gene>
    <name evidence="1" type="ORF">H0H81_004865</name>
</gene>
<keyword evidence="2" id="KW-1185">Reference proteome</keyword>
<sequence length="356" mass="39067">MLTLWPSEVRTDLRGGLKARDKGDLELSEQFIRRAWETSKTVPLSVFKSEPYLKTSGIAILLASVLEAAGKPEKAYAVYLDSLTRLQHAGTNSKDELTGPEKLRAVALSYKLGELAGDLRRPEEEERHLVWAVEAVLRSVLQLGDHHQDVSQSESLSSASELSSDVETRTMISELALPQWATKTDVAAPLEALGAFYANMGKLDYAMPLYLQAISILVPPPPQYSSDEDRCRGAQLMSNLSELIIRSQPQLTEETLHQAEAWAAKGLEITVYAKEHAAANKAVDPTCELAFAVALFNVAALRRIAGDKDEATKLFAMSLKQSRTIGLESGIEHAEEALRQLGSETTPDPHPVVPRK</sequence>
<dbReference type="Gene3D" id="1.25.40.10">
    <property type="entry name" value="Tetratricopeptide repeat domain"/>
    <property type="match status" value="1"/>
</dbReference>
<comment type="caution">
    <text evidence="1">The sequence shown here is derived from an EMBL/GenBank/DDBJ whole genome shotgun (WGS) entry which is preliminary data.</text>
</comment>
<dbReference type="EMBL" id="JABCKI010005837">
    <property type="protein sequence ID" value="KAG5637353.1"/>
    <property type="molecule type" value="Genomic_DNA"/>
</dbReference>
<accession>A0A9P7FW39</accession>
<dbReference type="PANTHER" id="PTHR28142:SF1">
    <property type="entry name" value="MITOCHONDRIAL INNER MEMBRANE I-AAA PROTEASE SUPERCOMPLEX SUBUNIT MGR3-RELATED"/>
    <property type="match status" value="1"/>
</dbReference>
<dbReference type="AlphaFoldDB" id="A0A9P7FW39"/>
<dbReference type="OrthoDB" id="10050400at2759"/>
<reference evidence="1" key="2">
    <citation type="submission" date="2021-10" db="EMBL/GenBank/DDBJ databases">
        <title>Phylogenomics reveals ancestral predisposition of the termite-cultivated fungus Termitomyces towards a domesticated lifestyle.</title>
        <authorList>
            <person name="Auxier B."/>
            <person name="Grum-Grzhimaylo A."/>
            <person name="Cardenas M.E."/>
            <person name="Lodge J.D."/>
            <person name="Laessoe T."/>
            <person name="Pedersen O."/>
            <person name="Smith M.E."/>
            <person name="Kuyper T.W."/>
            <person name="Franco-Molano E.A."/>
            <person name="Baroni T.J."/>
            <person name="Aanen D.K."/>
        </authorList>
    </citation>
    <scope>NUCLEOTIDE SEQUENCE</scope>
    <source>
        <strain evidence="1">D49</strain>
    </source>
</reference>
<dbReference type="SUPFAM" id="SSF48452">
    <property type="entry name" value="TPR-like"/>
    <property type="match status" value="1"/>
</dbReference>
<dbReference type="PANTHER" id="PTHR28142">
    <property type="entry name" value="MITOCHONDRIAL INNER MEMBRANE I-AAA PROTEASE SUPERCOMPLEX SUBUNIT MGR3-RELATED"/>
    <property type="match status" value="1"/>
</dbReference>
<evidence type="ECO:0000313" key="2">
    <source>
        <dbReference type="Proteomes" id="UP000717328"/>
    </source>
</evidence>